<dbReference type="AlphaFoldDB" id="A0A5D3D7I4"/>
<reference evidence="2 3" key="1">
    <citation type="submission" date="2019-08" db="EMBL/GenBank/DDBJ databases">
        <title>Draft genome sequences of two oriental melons (Cucumis melo L. var makuwa).</title>
        <authorList>
            <person name="Kwon S.-Y."/>
        </authorList>
    </citation>
    <scope>NUCLEOTIDE SEQUENCE [LARGE SCALE GENOMIC DNA]</scope>
    <source>
        <strain evidence="3">cv. Chang Bougi</strain>
        <tissue evidence="2">Leaf</tissue>
    </source>
</reference>
<protein>
    <submittedName>
        <fullName evidence="2">CACTA en-spm transposon protein</fullName>
    </submittedName>
</protein>
<evidence type="ECO:0000313" key="2">
    <source>
        <dbReference type="EMBL" id="TYK19537.1"/>
    </source>
</evidence>
<dbReference type="EMBL" id="SSTD01006863">
    <property type="protein sequence ID" value="TYK19537.1"/>
    <property type="molecule type" value="Genomic_DNA"/>
</dbReference>
<accession>A0A5D3D7I4</accession>
<dbReference type="Proteomes" id="UP000321947">
    <property type="component" value="Unassembled WGS sequence"/>
</dbReference>
<sequence>MPLSFVHPQQCTTSSFQSGFKETDALFLEFDDAFNNAQGSSSILISISPGVEKPIFPHAVRFSNTIGACQPTAQNGGMSGILALPVRSLFELIISVNRVVVFRETHTRNGQFISQAATDAHNQMLELQAQPTSNGSQPVSGDEICETILDRRSGYSKGLGLGSKPKSKKSATSSLTSCS</sequence>
<name>A0A5D3D7I4_CUCMM</name>
<organism evidence="2 3">
    <name type="scientific">Cucumis melo var. makuwa</name>
    <name type="common">Oriental melon</name>
    <dbReference type="NCBI Taxonomy" id="1194695"/>
    <lineage>
        <taxon>Eukaryota</taxon>
        <taxon>Viridiplantae</taxon>
        <taxon>Streptophyta</taxon>
        <taxon>Embryophyta</taxon>
        <taxon>Tracheophyta</taxon>
        <taxon>Spermatophyta</taxon>
        <taxon>Magnoliopsida</taxon>
        <taxon>eudicotyledons</taxon>
        <taxon>Gunneridae</taxon>
        <taxon>Pentapetalae</taxon>
        <taxon>rosids</taxon>
        <taxon>fabids</taxon>
        <taxon>Cucurbitales</taxon>
        <taxon>Cucurbitaceae</taxon>
        <taxon>Benincaseae</taxon>
        <taxon>Cucumis</taxon>
    </lineage>
</organism>
<evidence type="ECO:0000313" key="3">
    <source>
        <dbReference type="Proteomes" id="UP000321947"/>
    </source>
</evidence>
<comment type="caution">
    <text evidence="2">The sequence shown here is derived from an EMBL/GenBank/DDBJ whole genome shotgun (WGS) entry which is preliminary data.</text>
</comment>
<evidence type="ECO:0000256" key="1">
    <source>
        <dbReference type="SAM" id="MobiDB-lite"/>
    </source>
</evidence>
<proteinExistence type="predicted"/>
<gene>
    <name evidence="2" type="ORF">E5676_scaffold416G00310</name>
</gene>
<feature type="region of interest" description="Disordered" evidence="1">
    <location>
        <begin position="156"/>
        <end position="179"/>
    </location>
</feature>